<dbReference type="Pfam" id="PF13855">
    <property type="entry name" value="LRR_8"/>
    <property type="match status" value="1"/>
</dbReference>
<dbReference type="InterPro" id="IPR011009">
    <property type="entry name" value="Kinase-like_dom_sf"/>
</dbReference>
<dbReference type="PANTHER" id="PTHR48007:SF22">
    <property type="entry name" value="PROTEIN STRUBBELIG-RECEPTOR FAMILY 3-LIKE ISOFORM X1"/>
    <property type="match status" value="1"/>
</dbReference>
<dbReference type="PROSITE" id="PS50011">
    <property type="entry name" value="PROTEIN_KINASE_DOM"/>
    <property type="match status" value="1"/>
</dbReference>
<feature type="compositionally biased region" description="Low complexity" evidence="9">
    <location>
        <begin position="251"/>
        <end position="266"/>
    </location>
</feature>
<keyword evidence="2" id="KW-0433">Leucine-rich repeat</keyword>
<evidence type="ECO:0000256" key="5">
    <source>
        <dbReference type="ARBA" id="ARBA00022737"/>
    </source>
</evidence>
<evidence type="ECO:0000313" key="13">
    <source>
        <dbReference type="Proteomes" id="UP001141806"/>
    </source>
</evidence>
<dbReference type="EMBL" id="JAMYWD010000001">
    <property type="protein sequence ID" value="KAJ4982154.1"/>
    <property type="molecule type" value="Genomic_DNA"/>
</dbReference>
<feature type="compositionally biased region" description="Polar residues" evidence="9">
    <location>
        <begin position="357"/>
        <end position="366"/>
    </location>
</feature>
<dbReference type="GO" id="GO:0005524">
    <property type="term" value="F:ATP binding"/>
    <property type="evidence" value="ECO:0007669"/>
    <property type="project" value="InterPro"/>
</dbReference>
<reference evidence="12" key="1">
    <citation type="journal article" date="2023" name="Plant J.">
        <title>The genome of the king protea, Protea cynaroides.</title>
        <authorList>
            <person name="Chang J."/>
            <person name="Duong T.A."/>
            <person name="Schoeman C."/>
            <person name="Ma X."/>
            <person name="Roodt D."/>
            <person name="Barker N."/>
            <person name="Li Z."/>
            <person name="Van de Peer Y."/>
            <person name="Mizrachi E."/>
        </authorList>
    </citation>
    <scope>NUCLEOTIDE SEQUENCE</scope>
    <source>
        <tissue evidence="12">Young leaves</tissue>
    </source>
</reference>
<feature type="compositionally biased region" description="Polar residues" evidence="9">
    <location>
        <begin position="279"/>
        <end position="291"/>
    </location>
</feature>
<feature type="domain" description="Protein kinase" evidence="11">
    <location>
        <begin position="481"/>
        <end position="760"/>
    </location>
</feature>
<dbReference type="Gene3D" id="1.10.510.10">
    <property type="entry name" value="Transferase(Phosphotransferase) domain 1"/>
    <property type="match status" value="1"/>
</dbReference>
<keyword evidence="4" id="KW-0732">Signal</keyword>
<comment type="subcellular location">
    <subcellularLocation>
        <location evidence="1">Membrane</location>
    </subcellularLocation>
</comment>
<dbReference type="Pfam" id="PF07714">
    <property type="entry name" value="PK_Tyr_Ser-Thr"/>
    <property type="match status" value="1"/>
</dbReference>
<proteinExistence type="predicted"/>
<evidence type="ECO:0000256" key="9">
    <source>
        <dbReference type="SAM" id="MobiDB-lite"/>
    </source>
</evidence>
<dbReference type="Proteomes" id="UP001141806">
    <property type="component" value="Unassembled WGS sequence"/>
</dbReference>
<evidence type="ECO:0000256" key="7">
    <source>
        <dbReference type="ARBA" id="ARBA00023136"/>
    </source>
</evidence>
<evidence type="ECO:0000259" key="11">
    <source>
        <dbReference type="PROSITE" id="PS50011"/>
    </source>
</evidence>
<dbReference type="SUPFAM" id="SSF56112">
    <property type="entry name" value="Protein kinase-like (PK-like)"/>
    <property type="match status" value="1"/>
</dbReference>
<dbReference type="AlphaFoldDB" id="A0A9Q0R3X6"/>
<accession>A0A9Q0R3X6</accession>
<dbReference type="InterPro" id="IPR001245">
    <property type="entry name" value="Ser-Thr/Tyr_kinase_cat_dom"/>
</dbReference>
<keyword evidence="7 10" id="KW-0472">Membrane</keyword>
<feature type="transmembrane region" description="Helical" evidence="10">
    <location>
        <begin position="301"/>
        <end position="323"/>
    </location>
</feature>
<dbReference type="SUPFAM" id="SSF52058">
    <property type="entry name" value="L domain-like"/>
    <property type="match status" value="1"/>
</dbReference>
<sequence length="832" mass="91334">MTYFNWEIYARVFFCLVVILTVPFTGGYTDPRDVFAINSLYAALGYPSLPGWVPNGGDPCLELWQGVKCVNSNITSIIVNGANLAGELGANLDSFASIIAIDLSNNHIGGSIPSNLPITMQNFFLSANQFTGSIPTSLASITQLSAMSLNNNLLAGEIPDAFQGLTGLINLDLSSNNISGQLPPSMESLSSLTTLHLQSNQLSGTLDVLQDLPLGDLNIENNLFSGPVPVKLLSIPNFKKDGNPFNSSIAPSSPRSPTSQTPLPSRAPHSEVPPGKQANGPSSPEESSPARTNKFWTTTRIVWISIAGVLLFIITVLGLVFFMGSCCKEREEADIFAKRNEVNAYKSPKERHKDNGSMAQTNNQIEKGSKEAIVRPKDEHEIDIGRVTAVPKQIDSEEIDTKRMGEVPKQKEDHDIDMTGIDMFSMPPPPPPSFEKVKKVIVKPISPLDTTKGSTPSKNLNLPTSVIPFTIASLQEYTNSFSQENLIGGGMLGSVYQAELPDGKLLAVKKLDNAASIRQTDEEFFYLVSSISKLRHANVVELVGYCAEHGQRILIYEYSSNGTLHDGLHSDDELSRQLSWNTRIRVALGAARALEYLHEVCQPCVVHRNFKSTNILLDDELAARVSDCGLAPLISSRSVSQLSGHLLAAYGYAAPEFESGVYTYQSDVYSFGVVMLELLTGRKSYDRSQPRGEQFLVRWAIPQLHDIDALSRMVDPSLNGAYPAKSLSRFADIISLCVQSEPEFRPPMSEIVQNLLHMIQRESPRESSFRKGFPLSTAANLSLLTSQQFIYSLPETAFLRWRGKAAFSLPFPRDPAISKALCIRMLFFFVCD</sequence>
<keyword evidence="13" id="KW-1185">Reference proteome</keyword>
<dbReference type="Gene3D" id="3.30.200.20">
    <property type="entry name" value="Phosphorylase Kinase, domain 1"/>
    <property type="match status" value="1"/>
</dbReference>
<dbReference type="OrthoDB" id="676979at2759"/>
<organism evidence="12 13">
    <name type="scientific">Protea cynaroides</name>
    <dbReference type="NCBI Taxonomy" id="273540"/>
    <lineage>
        <taxon>Eukaryota</taxon>
        <taxon>Viridiplantae</taxon>
        <taxon>Streptophyta</taxon>
        <taxon>Embryophyta</taxon>
        <taxon>Tracheophyta</taxon>
        <taxon>Spermatophyta</taxon>
        <taxon>Magnoliopsida</taxon>
        <taxon>Proteales</taxon>
        <taxon>Proteaceae</taxon>
        <taxon>Protea</taxon>
    </lineage>
</organism>
<gene>
    <name evidence="12" type="ORF">NE237_032991</name>
</gene>
<keyword evidence="8" id="KW-0675">Receptor</keyword>
<keyword evidence="3 10" id="KW-0812">Transmembrane</keyword>
<dbReference type="GO" id="GO:0004672">
    <property type="term" value="F:protein kinase activity"/>
    <property type="evidence" value="ECO:0007669"/>
    <property type="project" value="InterPro"/>
</dbReference>
<evidence type="ECO:0000256" key="1">
    <source>
        <dbReference type="ARBA" id="ARBA00004370"/>
    </source>
</evidence>
<dbReference type="FunFam" id="3.30.200.20:FF:000125">
    <property type="entry name" value="Protein STRUBBELIG-RECEPTOR FAMILY 8"/>
    <property type="match status" value="1"/>
</dbReference>
<dbReference type="FunFam" id="1.10.510.10:FF:000095">
    <property type="entry name" value="protein STRUBBELIG-RECEPTOR FAMILY 8"/>
    <property type="match status" value="1"/>
</dbReference>
<evidence type="ECO:0000256" key="10">
    <source>
        <dbReference type="SAM" id="Phobius"/>
    </source>
</evidence>
<feature type="region of interest" description="Disordered" evidence="9">
    <location>
        <begin position="347"/>
        <end position="377"/>
    </location>
</feature>
<evidence type="ECO:0000256" key="3">
    <source>
        <dbReference type="ARBA" id="ARBA00022692"/>
    </source>
</evidence>
<dbReference type="GO" id="GO:0016020">
    <property type="term" value="C:membrane"/>
    <property type="evidence" value="ECO:0007669"/>
    <property type="project" value="UniProtKB-SubCell"/>
</dbReference>
<name>A0A9Q0R3X6_9MAGN</name>
<keyword evidence="6 10" id="KW-1133">Transmembrane helix</keyword>
<protein>
    <recommendedName>
        <fullName evidence="11">Protein kinase domain-containing protein</fullName>
    </recommendedName>
</protein>
<dbReference type="PANTHER" id="PTHR48007">
    <property type="entry name" value="LEUCINE-RICH REPEAT RECEPTOR-LIKE PROTEIN KINASE PXC1"/>
    <property type="match status" value="1"/>
</dbReference>
<feature type="transmembrane region" description="Helical" evidence="10">
    <location>
        <begin position="6"/>
        <end position="25"/>
    </location>
</feature>
<dbReference type="Pfam" id="PF00560">
    <property type="entry name" value="LRR_1"/>
    <property type="match status" value="1"/>
</dbReference>
<evidence type="ECO:0000313" key="12">
    <source>
        <dbReference type="EMBL" id="KAJ4982154.1"/>
    </source>
</evidence>
<dbReference type="FunFam" id="3.80.10.10:FF:000062">
    <property type="entry name" value="protein STRUBBELIG-RECEPTOR FAMILY 3"/>
    <property type="match status" value="1"/>
</dbReference>
<evidence type="ECO:0000256" key="8">
    <source>
        <dbReference type="ARBA" id="ARBA00023170"/>
    </source>
</evidence>
<dbReference type="InterPro" id="IPR032675">
    <property type="entry name" value="LRR_dom_sf"/>
</dbReference>
<dbReference type="InterPro" id="IPR000719">
    <property type="entry name" value="Prot_kinase_dom"/>
</dbReference>
<keyword evidence="5" id="KW-0677">Repeat</keyword>
<dbReference type="InterPro" id="IPR001611">
    <property type="entry name" value="Leu-rich_rpt"/>
</dbReference>
<feature type="region of interest" description="Disordered" evidence="9">
    <location>
        <begin position="244"/>
        <end position="291"/>
    </location>
</feature>
<feature type="compositionally biased region" description="Basic and acidic residues" evidence="9">
    <location>
        <begin position="367"/>
        <end position="377"/>
    </location>
</feature>
<dbReference type="InterPro" id="IPR046959">
    <property type="entry name" value="PRK1-6/SRF4-like"/>
</dbReference>
<evidence type="ECO:0000256" key="2">
    <source>
        <dbReference type="ARBA" id="ARBA00022614"/>
    </source>
</evidence>
<evidence type="ECO:0000256" key="6">
    <source>
        <dbReference type="ARBA" id="ARBA00022989"/>
    </source>
</evidence>
<dbReference type="Gene3D" id="3.80.10.10">
    <property type="entry name" value="Ribonuclease Inhibitor"/>
    <property type="match status" value="1"/>
</dbReference>
<comment type="caution">
    <text evidence="12">The sequence shown here is derived from an EMBL/GenBank/DDBJ whole genome shotgun (WGS) entry which is preliminary data.</text>
</comment>
<evidence type="ECO:0000256" key="4">
    <source>
        <dbReference type="ARBA" id="ARBA00022729"/>
    </source>
</evidence>